<dbReference type="EMBL" id="PIPM01000003">
    <property type="protein sequence ID" value="RUO35330.1"/>
    <property type="molecule type" value="Genomic_DNA"/>
</dbReference>
<evidence type="ECO:0000313" key="2">
    <source>
        <dbReference type="EMBL" id="RUO35330.1"/>
    </source>
</evidence>
<dbReference type="OrthoDB" id="9786855at2"/>
<protein>
    <submittedName>
        <fullName evidence="2">YcgN family cysteine cluster protein</fullName>
    </submittedName>
</protein>
<evidence type="ECO:0000313" key="3">
    <source>
        <dbReference type="Proteomes" id="UP000288405"/>
    </source>
</evidence>
<evidence type="ECO:0000256" key="1">
    <source>
        <dbReference type="SAM" id="MobiDB-lite"/>
    </source>
</evidence>
<dbReference type="RefSeq" id="WP_126776448.1">
    <property type="nucleotide sequence ID" value="NZ_PIPM01000003.1"/>
</dbReference>
<gene>
    <name evidence="2" type="ORF">CWE11_04770</name>
</gene>
<proteinExistence type="predicted"/>
<feature type="region of interest" description="Disordered" evidence="1">
    <location>
        <begin position="40"/>
        <end position="64"/>
    </location>
</feature>
<dbReference type="AlphaFoldDB" id="A0A432WNF0"/>
<keyword evidence="3" id="KW-1185">Reference proteome</keyword>
<sequence>MELPFWKTIPLAEMTPEQWESLCDGCGKCCLHKLLDSPEPSISHEPADDPSIGGQGDSSDDPMRAGETLYFTNVTCQLLDRTRGACTDYDDRLATVPECVVLSPSNLEHIHYMPISCAYRRLYEGHDLPSWHPLRHGGDRAPMIAAGMSVVGHSVVSETQCDPEDGVIIRWPLRFVP</sequence>
<dbReference type="InterPro" id="IPR008228">
    <property type="entry name" value="UCP006173"/>
</dbReference>
<dbReference type="PIRSF" id="PIRSF006173">
    <property type="entry name" value="UCP006173"/>
    <property type="match status" value="1"/>
</dbReference>
<comment type="caution">
    <text evidence="2">The sequence shown here is derived from an EMBL/GenBank/DDBJ whole genome shotgun (WGS) entry which is preliminary data.</text>
</comment>
<dbReference type="InterPro" id="IPR005358">
    <property type="entry name" value="Puta_zinc/iron-chelating_dom"/>
</dbReference>
<dbReference type="Pfam" id="PF03692">
    <property type="entry name" value="CxxCxxCC"/>
    <property type="match status" value="1"/>
</dbReference>
<dbReference type="Proteomes" id="UP000288405">
    <property type="component" value="Unassembled WGS sequence"/>
</dbReference>
<name>A0A432WNF0_9GAMM</name>
<dbReference type="PANTHER" id="PTHR37421">
    <property type="entry name" value="UPF0260 PROTEIN YCGN"/>
    <property type="match status" value="1"/>
</dbReference>
<organism evidence="2 3">
    <name type="scientific">Aliidiomarina sanyensis</name>
    <dbReference type="NCBI Taxonomy" id="1249555"/>
    <lineage>
        <taxon>Bacteria</taxon>
        <taxon>Pseudomonadati</taxon>
        <taxon>Pseudomonadota</taxon>
        <taxon>Gammaproteobacteria</taxon>
        <taxon>Alteromonadales</taxon>
        <taxon>Idiomarinaceae</taxon>
        <taxon>Aliidiomarina</taxon>
    </lineage>
</organism>
<dbReference type="PANTHER" id="PTHR37421:SF1">
    <property type="entry name" value="UPF0260 PROTEIN YCGN"/>
    <property type="match status" value="1"/>
</dbReference>
<reference evidence="2 3" key="1">
    <citation type="journal article" date="2011" name="Front. Microbiol.">
        <title>Genomic signatures of strain selection and enhancement in Bacillus atrophaeus var. globigii, a historical biowarfare simulant.</title>
        <authorList>
            <person name="Gibbons H.S."/>
            <person name="Broomall S.M."/>
            <person name="McNew L.A."/>
            <person name="Daligault H."/>
            <person name="Chapman C."/>
            <person name="Bruce D."/>
            <person name="Karavis M."/>
            <person name="Krepps M."/>
            <person name="McGregor P.A."/>
            <person name="Hong C."/>
            <person name="Park K.H."/>
            <person name="Akmal A."/>
            <person name="Feldman A."/>
            <person name="Lin J.S."/>
            <person name="Chang W.E."/>
            <person name="Higgs B.W."/>
            <person name="Demirev P."/>
            <person name="Lindquist J."/>
            <person name="Liem A."/>
            <person name="Fochler E."/>
            <person name="Read T.D."/>
            <person name="Tapia R."/>
            <person name="Johnson S."/>
            <person name="Bishop-Lilly K.A."/>
            <person name="Detter C."/>
            <person name="Han C."/>
            <person name="Sozhamannan S."/>
            <person name="Rosenzweig C.N."/>
            <person name="Skowronski E.W."/>
        </authorList>
    </citation>
    <scope>NUCLEOTIDE SEQUENCE [LARGE SCALE GENOMIC DNA]</scope>
    <source>
        <strain evidence="2 3">GYP-17</strain>
    </source>
</reference>
<accession>A0A432WNF0</accession>